<proteinExistence type="predicted"/>
<keyword evidence="2" id="KW-1185">Reference proteome</keyword>
<sequence length="102" mass="11685">MLRVYHSGNLGRSRLFRSYKLAPDNGSTTCWAPHNLRHHKLEEECYRSLTSQAFSHEWTKASSDKGFLAMIELWEAIMVSLCLGRCRNQPTLESNQVANPFG</sequence>
<dbReference type="AlphaFoldDB" id="A0A8T0GP83"/>
<accession>A0A8T0GP83</accession>
<organism evidence="1 2">
    <name type="scientific">Ceratodon purpureus</name>
    <name type="common">Fire moss</name>
    <name type="synonym">Dicranum purpureum</name>
    <dbReference type="NCBI Taxonomy" id="3225"/>
    <lineage>
        <taxon>Eukaryota</taxon>
        <taxon>Viridiplantae</taxon>
        <taxon>Streptophyta</taxon>
        <taxon>Embryophyta</taxon>
        <taxon>Bryophyta</taxon>
        <taxon>Bryophytina</taxon>
        <taxon>Bryopsida</taxon>
        <taxon>Dicranidae</taxon>
        <taxon>Pseudoditrichales</taxon>
        <taxon>Ditrichaceae</taxon>
        <taxon>Ceratodon</taxon>
    </lineage>
</organism>
<evidence type="ECO:0000313" key="2">
    <source>
        <dbReference type="Proteomes" id="UP000822688"/>
    </source>
</evidence>
<name>A0A8T0GP83_CERPU</name>
<evidence type="ECO:0000313" key="1">
    <source>
        <dbReference type="EMBL" id="KAG0560295.1"/>
    </source>
</evidence>
<comment type="caution">
    <text evidence="1">The sequence shown here is derived from an EMBL/GenBank/DDBJ whole genome shotgun (WGS) entry which is preliminary data.</text>
</comment>
<dbReference type="Proteomes" id="UP000822688">
    <property type="component" value="Chromosome 10"/>
</dbReference>
<protein>
    <submittedName>
        <fullName evidence="1">Uncharacterized protein</fullName>
    </submittedName>
</protein>
<gene>
    <name evidence="1" type="ORF">KC19_10G169600</name>
</gene>
<dbReference type="EMBL" id="CM026431">
    <property type="protein sequence ID" value="KAG0560295.1"/>
    <property type="molecule type" value="Genomic_DNA"/>
</dbReference>
<reference evidence="1" key="1">
    <citation type="submission" date="2020-06" db="EMBL/GenBank/DDBJ databases">
        <title>WGS assembly of Ceratodon purpureus strain R40.</title>
        <authorList>
            <person name="Carey S.B."/>
            <person name="Jenkins J."/>
            <person name="Shu S."/>
            <person name="Lovell J.T."/>
            <person name="Sreedasyam A."/>
            <person name="Maumus F."/>
            <person name="Tiley G.P."/>
            <person name="Fernandez-Pozo N."/>
            <person name="Barry K."/>
            <person name="Chen C."/>
            <person name="Wang M."/>
            <person name="Lipzen A."/>
            <person name="Daum C."/>
            <person name="Saski C.A."/>
            <person name="Payton A.C."/>
            <person name="Mcbreen J.C."/>
            <person name="Conrad R.E."/>
            <person name="Kollar L.M."/>
            <person name="Olsson S."/>
            <person name="Huttunen S."/>
            <person name="Landis J.B."/>
            <person name="Wickett N.J."/>
            <person name="Johnson M.G."/>
            <person name="Rensing S.A."/>
            <person name="Grimwood J."/>
            <person name="Schmutz J."/>
            <person name="Mcdaniel S.F."/>
        </authorList>
    </citation>
    <scope>NUCLEOTIDE SEQUENCE</scope>
    <source>
        <strain evidence="1">R40</strain>
    </source>
</reference>